<dbReference type="SUPFAM" id="SSF51998">
    <property type="entry name" value="PFL-like glycyl radical enzymes"/>
    <property type="match status" value="1"/>
</dbReference>
<name>A0A1D8GFX0_9FIRM</name>
<dbReference type="AlphaFoldDB" id="A0A1D8GFX0"/>
<dbReference type="PANTHER" id="PTHR43641">
    <property type="entry name" value="FORMATE ACETYLTRANSFERASE 3-RELATED"/>
    <property type="match status" value="1"/>
</dbReference>
<evidence type="ECO:0000256" key="1">
    <source>
        <dbReference type="ARBA" id="ARBA00022818"/>
    </source>
</evidence>
<dbReference type="EMBL" id="CP017269">
    <property type="protein sequence ID" value="AOT69804.1"/>
    <property type="molecule type" value="Genomic_DNA"/>
</dbReference>
<dbReference type="RefSeq" id="WP_069975884.1">
    <property type="nucleotide sequence ID" value="NZ_CP017269.1"/>
</dbReference>
<evidence type="ECO:0008006" key="8">
    <source>
        <dbReference type="Google" id="ProtNLM"/>
    </source>
</evidence>
<dbReference type="InterPro" id="IPR019777">
    <property type="entry name" value="Form_AcTrfase_GR_CS"/>
</dbReference>
<gene>
    <name evidence="6" type="ORF">Gferi_09565</name>
</gene>
<organism evidence="6 7">
    <name type="scientific">Geosporobacter ferrireducens</name>
    <dbReference type="NCBI Taxonomy" id="1424294"/>
    <lineage>
        <taxon>Bacteria</taxon>
        <taxon>Bacillati</taxon>
        <taxon>Bacillota</taxon>
        <taxon>Clostridia</taxon>
        <taxon>Peptostreptococcales</taxon>
        <taxon>Thermotaleaceae</taxon>
        <taxon>Geosporobacter</taxon>
    </lineage>
</organism>
<keyword evidence="7" id="KW-1185">Reference proteome</keyword>
<sequence length="796" mass="89031">MSERIKKLKENVMKDTYPISIEKLKIVLKTIEESSGDPKILSRAKIIASVMDNMPIFIQEGELIVGNGSSKPCGLEIEADYGIWDEEEIQGLMDDGFEVTTKDASDLKELNKKNKPVTLVDTMNHVIKGNERLKSFMRSGMILPPWREKGAGGGGGYAMSGLGLGPGLHLICVDYEIPLKKGLNAIIEECKESLENIRFFDSDSYERSITLQSMIIALEAMIRLACRYAELANKLASREKDPQRKKELEEIARICRNVPANPAKTFKEAIQFFWFIFLSINPSPTASMGRLDQYLYPYYKADMEKGIISDEEVLEYLQCLRCKDMELNRISGKQNRLKNSGMAKWHNATIGGVKPDGSDASNKLTELLIDAALACPVPHHTLTLRIADSTPDSVIIKGLKAIQQGLSMPAFVSDQSYVRFFQRNGLPIEDARDYVMTGCLDGNIPGRTRTIACGMFIAPMVLDVFMNNGIDHKTGLKILPGMGDPSQYKTYGEFNTAFKNALAEAIKLGAEKSNIENIVTREMFPDPIRSAFFRDGTKVGLDFHRRRFDFENSVVMNPVGMINLANSLAVIRKLVFEDQILTMGELKKALDANWIGHEDLHKKCLEVPKFGNDIDYVDLIAKDLYQYWAEITETIDASYGGKCVPTGISVTSHQPGGLLCNATPDGRRHKEILADGCVSPAQGHDVNGPTVSLRSAMKIDQMAFQAMLLNMKFHPTALKSDEDLKKLAALVKIYFRNGGKHIQFNVADVETLRKAQLEPENYRDLVVRVAGYSAYFVQLSKEMQNEVIERTEHVYI</sequence>
<keyword evidence="1 3" id="KW-0556">Organic radical</keyword>
<evidence type="ECO:0000313" key="7">
    <source>
        <dbReference type="Proteomes" id="UP000095743"/>
    </source>
</evidence>
<dbReference type="GO" id="GO:0005829">
    <property type="term" value="C:cytosol"/>
    <property type="evidence" value="ECO:0007669"/>
    <property type="project" value="TreeGrafter"/>
</dbReference>
<dbReference type="PANTHER" id="PTHR43641:SF2">
    <property type="entry name" value="DEHYDRATASE YBIW-RELATED"/>
    <property type="match status" value="1"/>
</dbReference>
<evidence type="ECO:0000256" key="2">
    <source>
        <dbReference type="ARBA" id="ARBA00023239"/>
    </source>
</evidence>
<feature type="modified residue" description="Glycine radical" evidence="3">
    <location>
        <position position="771"/>
    </location>
</feature>
<dbReference type="Gene3D" id="3.20.70.20">
    <property type="match status" value="1"/>
</dbReference>
<dbReference type="Pfam" id="PF01228">
    <property type="entry name" value="Gly_radical"/>
    <property type="match status" value="1"/>
</dbReference>
<dbReference type="GO" id="GO:0016829">
    <property type="term" value="F:lyase activity"/>
    <property type="evidence" value="ECO:0007669"/>
    <property type="project" value="UniProtKB-KW"/>
</dbReference>
<accession>A0A1D8GFX0</accession>
<dbReference type="PROSITE" id="PS51149">
    <property type="entry name" value="GLY_RADICAL_2"/>
    <property type="match status" value="1"/>
</dbReference>
<dbReference type="InterPro" id="IPR004184">
    <property type="entry name" value="PFL_dom"/>
</dbReference>
<dbReference type="InterPro" id="IPR001150">
    <property type="entry name" value="Gly_radical"/>
</dbReference>
<dbReference type="OrthoDB" id="9803969at2"/>
<evidence type="ECO:0000313" key="6">
    <source>
        <dbReference type="EMBL" id="AOT69804.1"/>
    </source>
</evidence>
<reference evidence="6 7" key="1">
    <citation type="submission" date="2016-09" db="EMBL/GenBank/DDBJ databases">
        <title>Genomic analysis reveals versatility of anaerobic energy metabolism of Geosporobacter ferrireducens IRF9 of phylum Firmicutes.</title>
        <authorList>
            <person name="Kim S.-J."/>
        </authorList>
    </citation>
    <scope>NUCLEOTIDE SEQUENCE [LARGE SCALE GENOMIC DNA]</scope>
    <source>
        <strain evidence="6 7">IRF9</strain>
    </source>
</reference>
<evidence type="ECO:0000259" key="4">
    <source>
        <dbReference type="PROSITE" id="PS51149"/>
    </source>
</evidence>
<dbReference type="Pfam" id="PF02901">
    <property type="entry name" value="PFL-like"/>
    <property type="match status" value="1"/>
</dbReference>
<protein>
    <recommendedName>
        <fullName evidence="8">Pyruvate formate-lyase</fullName>
    </recommendedName>
</protein>
<proteinExistence type="predicted"/>
<dbReference type="Proteomes" id="UP000095743">
    <property type="component" value="Chromosome"/>
</dbReference>
<dbReference type="STRING" id="1424294.Gferi_09565"/>
<evidence type="ECO:0000259" key="5">
    <source>
        <dbReference type="PROSITE" id="PS51554"/>
    </source>
</evidence>
<feature type="domain" description="Glycine radical" evidence="4">
    <location>
        <begin position="676"/>
        <end position="796"/>
    </location>
</feature>
<dbReference type="InterPro" id="IPR051215">
    <property type="entry name" value="GRE"/>
</dbReference>
<keyword evidence="2" id="KW-0456">Lyase</keyword>
<dbReference type="KEGG" id="gfe:Gferi_09565"/>
<dbReference type="PROSITE" id="PS00850">
    <property type="entry name" value="GLY_RADICAL_1"/>
    <property type="match status" value="1"/>
</dbReference>
<feature type="domain" description="PFL" evidence="5">
    <location>
        <begin position="3"/>
        <end position="668"/>
    </location>
</feature>
<dbReference type="PROSITE" id="PS51554">
    <property type="entry name" value="PFL"/>
    <property type="match status" value="1"/>
</dbReference>
<evidence type="ECO:0000256" key="3">
    <source>
        <dbReference type="PROSITE-ProRule" id="PRU00493"/>
    </source>
</evidence>